<comment type="catalytic activity">
    <reaction evidence="6">
        <text>a uridine in tRNA + S-adenosyl-L-methionine = a 3-[(3S)-3-amino-3-carboxypropyl]uridine in tRNA + S-methyl-5'-thioadenosine + H(+)</text>
        <dbReference type="Rhea" id="RHEA:62432"/>
        <dbReference type="Rhea" id="RHEA-COMP:13339"/>
        <dbReference type="Rhea" id="RHEA-COMP:16092"/>
        <dbReference type="ChEBI" id="CHEBI:15378"/>
        <dbReference type="ChEBI" id="CHEBI:17509"/>
        <dbReference type="ChEBI" id="CHEBI:59789"/>
        <dbReference type="ChEBI" id="CHEBI:65315"/>
        <dbReference type="ChEBI" id="CHEBI:82930"/>
        <dbReference type="EC" id="2.5.1.25"/>
    </reaction>
</comment>
<sequence>MRSSRKLDIARIDIISYHKTRISAFIFQPKIKSMTMKAIPDGPGTTTQQLKERGRPTCDRCKRPRRVCLCTVLPVRPMRLLGRILILQHPHELKKRLATVPLLKCCLDDESMTVITGRKLQPGSNAVVDALLEGAERGTYPLYVLFPGPGSYDLASLAEGPTHGNALLRAAGRAMAVGPHPCASISLSAPKVSSPSPLLLSAAAAPQTTAADTAVTQAGVKEADQIRLPVSELAPLKPAGSPPAGPQQQEQNSQTQGQELQLLDPTETAHPAREPAPKLNSPEQSSPLGASAPGTASGVPSCCTRSDGATRNLGQVPVGVRNVESAPEPVTEVMVTGSNWKPAADASGGGECHSLEMQLSPPAYLLLVIDGTWRQAREMYRVVAPRCLPPGGPGIQVALKPSDVLPASVLLQRHRQQKPQNAELELAGKTEAEAEAGGSRPGDDDSGLEPGADYDPEMPCLIRKEPMEGFVTTYEATARAIGLLERDAAIGSELLAPLRLMTRLQASFSPSVRSRMRGEPEPPTEPSRT</sequence>
<dbReference type="EC" id="2.5.1.25" evidence="1"/>
<dbReference type="GO" id="GO:0008033">
    <property type="term" value="P:tRNA processing"/>
    <property type="evidence" value="ECO:0007669"/>
    <property type="project" value="UniProtKB-KW"/>
</dbReference>
<organism evidence="9 10">
    <name type="scientific">Volvox reticuliferus</name>
    <dbReference type="NCBI Taxonomy" id="1737510"/>
    <lineage>
        <taxon>Eukaryota</taxon>
        <taxon>Viridiplantae</taxon>
        <taxon>Chlorophyta</taxon>
        <taxon>core chlorophytes</taxon>
        <taxon>Chlorophyceae</taxon>
        <taxon>CS clade</taxon>
        <taxon>Chlamydomonadales</taxon>
        <taxon>Volvocaceae</taxon>
        <taxon>Volvox</taxon>
    </lineage>
</organism>
<feature type="region of interest" description="Disordered" evidence="7">
    <location>
        <begin position="414"/>
        <end position="459"/>
    </location>
</feature>
<dbReference type="InterPro" id="IPR039262">
    <property type="entry name" value="DTWD2/TAPT"/>
</dbReference>
<evidence type="ECO:0000256" key="5">
    <source>
        <dbReference type="ARBA" id="ARBA00034489"/>
    </source>
</evidence>
<dbReference type="PANTHER" id="PTHR21392:SF0">
    <property type="entry name" value="TRNA-URIDINE AMINOCARBOXYPROPYLTRANSFERASE 2"/>
    <property type="match status" value="1"/>
</dbReference>
<evidence type="ECO:0000256" key="7">
    <source>
        <dbReference type="SAM" id="MobiDB-lite"/>
    </source>
</evidence>
<dbReference type="GO" id="GO:0016432">
    <property type="term" value="F:tRNA-uridine aminocarboxypropyltransferase activity"/>
    <property type="evidence" value="ECO:0007669"/>
    <property type="project" value="UniProtKB-EC"/>
</dbReference>
<comment type="similarity">
    <text evidence="5">Belongs to the TDD superfamily. DTWD2 family.</text>
</comment>
<feature type="compositionally biased region" description="Polar residues" evidence="7">
    <location>
        <begin position="303"/>
        <end position="313"/>
    </location>
</feature>
<accession>A0A8J4FVT4</accession>
<keyword evidence="2" id="KW-0808">Transferase</keyword>
<evidence type="ECO:0000313" key="9">
    <source>
        <dbReference type="EMBL" id="GIL86250.1"/>
    </source>
</evidence>
<keyword evidence="3" id="KW-0949">S-adenosyl-L-methionine</keyword>
<dbReference type="SMART" id="SM01144">
    <property type="entry name" value="DTW"/>
    <property type="match status" value="1"/>
</dbReference>
<evidence type="ECO:0000256" key="6">
    <source>
        <dbReference type="ARBA" id="ARBA00048718"/>
    </source>
</evidence>
<evidence type="ECO:0000259" key="8">
    <source>
        <dbReference type="SMART" id="SM01144"/>
    </source>
</evidence>
<reference evidence="9" key="1">
    <citation type="journal article" date="2021" name="Proc. Natl. Acad. Sci. U.S.A.">
        <title>Three genomes in the algal genus Volvox reveal the fate of a haploid sex-determining region after a transition to homothallism.</title>
        <authorList>
            <person name="Yamamoto K."/>
            <person name="Hamaji T."/>
            <person name="Kawai-Toyooka H."/>
            <person name="Matsuzaki R."/>
            <person name="Takahashi F."/>
            <person name="Nishimura Y."/>
            <person name="Kawachi M."/>
            <person name="Noguchi H."/>
            <person name="Minakuchi Y."/>
            <person name="Umen J.G."/>
            <person name="Toyoda A."/>
            <person name="Nozaki H."/>
        </authorList>
    </citation>
    <scope>NUCLEOTIDE SEQUENCE</scope>
    <source>
        <strain evidence="9">NIES-3786</strain>
    </source>
</reference>
<gene>
    <name evidence="9" type="ORF">Vretifemale_14630</name>
</gene>
<evidence type="ECO:0000256" key="1">
    <source>
        <dbReference type="ARBA" id="ARBA00012386"/>
    </source>
</evidence>
<name>A0A8J4FVT4_9CHLO</name>
<protein>
    <recommendedName>
        <fullName evidence="1">tRNA-uridine aminocarboxypropyltransferase</fullName>
        <ecNumber evidence="1">2.5.1.25</ecNumber>
    </recommendedName>
</protein>
<proteinExistence type="inferred from homology"/>
<evidence type="ECO:0000313" key="10">
    <source>
        <dbReference type="Proteomes" id="UP000747110"/>
    </source>
</evidence>
<feature type="region of interest" description="Disordered" evidence="7">
    <location>
        <begin position="234"/>
        <end position="315"/>
    </location>
</feature>
<dbReference type="EMBL" id="BNCP01000035">
    <property type="protein sequence ID" value="GIL86250.1"/>
    <property type="molecule type" value="Genomic_DNA"/>
</dbReference>
<dbReference type="PANTHER" id="PTHR21392">
    <property type="entry name" value="TRNA-URIDINE AMINOCARBOXYPROPYLTRANSFERASE 2"/>
    <property type="match status" value="1"/>
</dbReference>
<feature type="region of interest" description="Disordered" evidence="7">
    <location>
        <begin position="508"/>
        <end position="529"/>
    </location>
</feature>
<dbReference type="OrthoDB" id="545722at2759"/>
<feature type="compositionally biased region" description="Acidic residues" evidence="7">
    <location>
        <begin position="444"/>
        <end position="456"/>
    </location>
</feature>
<evidence type="ECO:0000256" key="2">
    <source>
        <dbReference type="ARBA" id="ARBA00022679"/>
    </source>
</evidence>
<comment type="caution">
    <text evidence="9">The sequence shown here is derived from an EMBL/GenBank/DDBJ whole genome shotgun (WGS) entry which is preliminary data.</text>
</comment>
<dbReference type="Pfam" id="PF03942">
    <property type="entry name" value="DTW"/>
    <property type="match status" value="1"/>
</dbReference>
<dbReference type="InterPro" id="IPR005636">
    <property type="entry name" value="DTW"/>
</dbReference>
<dbReference type="AlphaFoldDB" id="A0A8J4FVT4"/>
<keyword evidence="10" id="KW-1185">Reference proteome</keyword>
<evidence type="ECO:0000256" key="4">
    <source>
        <dbReference type="ARBA" id="ARBA00022694"/>
    </source>
</evidence>
<evidence type="ECO:0000256" key="3">
    <source>
        <dbReference type="ARBA" id="ARBA00022691"/>
    </source>
</evidence>
<feature type="compositionally biased region" description="Low complexity" evidence="7">
    <location>
        <begin position="246"/>
        <end position="261"/>
    </location>
</feature>
<dbReference type="Proteomes" id="UP000747110">
    <property type="component" value="Unassembled WGS sequence"/>
</dbReference>
<feature type="domain" description="DTW" evidence="8">
    <location>
        <begin position="54"/>
        <end position="510"/>
    </location>
</feature>
<keyword evidence="4" id="KW-0819">tRNA processing</keyword>